<protein>
    <submittedName>
        <fullName evidence="1">Uncharacterized protein</fullName>
    </submittedName>
</protein>
<evidence type="ECO:0000313" key="1">
    <source>
        <dbReference type="EMBL" id="MBB6370060.1"/>
    </source>
</evidence>
<organism evidence="1 2">
    <name type="scientific">Chryseobacterium shigense</name>
    <dbReference type="NCBI Taxonomy" id="297244"/>
    <lineage>
        <taxon>Bacteria</taxon>
        <taxon>Pseudomonadati</taxon>
        <taxon>Bacteroidota</taxon>
        <taxon>Flavobacteriia</taxon>
        <taxon>Flavobacteriales</taxon>
        <taxon>Weeksellaceae</taxon>
        <taxon>Chryseobacterium group</taxon>
        <taxon>Chryseobacterium</taxon>
    </lineage>
</organism>
<proteinExistence type="predicted"/>
<reference evidence="1 2" key="1">
    <citation type="submission" date="2020-08" db="EMBL/GenBank/DDBJ databases">
        <title>Functional genomics of gut bacteria from endangered species of beetles.</title>
        <authorList>
            <person name="Carlos-Shanley C."/>
        </authorList>
    </citation>
    <scope>NUCLEOTIDE SEQUENCE [LARGE SCALE GENOMIC DNA]</scope>
    <source>
        <strain evidence="1 2">S00136</strain>
    </source>
</reference>
<dbReference type="Proteomes" id="UP000589738">
    <property type="component" value="Unassembled WGS sequence"/>
</dbReference>
<gene>
    <name evidence="1" type="ORF">HNP36_001113</name>
</gene>
<comment type="caution">
    <text evidence="1">The sequence shown here is derived from an EMBL/GenBank/DDBJ whole genome shotgun (WGS) entry which is preliminary data.</text>
</comment>
<dbReference type="EMBL" id="JACHLC010000001">
    <property type="protein sequence ID" value="MBB6370060.1"/>
    <property type="molecule type" value="Genomic_DNA"/>
</dbReference>
<accession>A0A841N9J0</accession>
<dbReference type="AlphaFoldDB" id="A0A841N9J0"/>
<name>A0A841N9J0_9FLAO</name>
<keyword evidence="2" id="KW-1185">Reference proteome</keyword>
<sequence>MEDLKFEWTGIQQKHRLYNGSEINVQAFLGEQLFIYNHFANKHFSYYPKEKRLIYRDGKNLLCTPKGMILKKGVSENISFDKPGDSINFEDGGIGCVLEEKDLREILENSFFLPHQPRFYDFIKDDLLLLKW</sequence>
<dbReference type="RefSeq" id="WP_184159584.1">
    <property type="nucleotide sequence ID" value="NZ_JACHLC010000001.1"/>
</dbReference>
<evidence type="ECO:0000313" key="2">
    <source>
        <dbReference type="Proteomes" id="UP000589738"/>
    </source>
</evidence>